<dbReference type="AlphaFoldDB" id="A0A6J6UYJ4"/>
<accession>A0A6J6UYJ4</accession>
<proteinExistence type="predicted"/>
<dbReference type="CDD" id="cd01741">
    <property type="entry name" value="GATase1_1"/>
    <property type="match status" value="1"/>
</dbReference>
<dbReference type="Pfam" id="PF00117">
    <property type="entry name" value="GATase"/>
    <property type="match status" value="1"/>
</dbReference>
<dbReference type="PANTHER" id="PTHR42695">
    <property type="entry name" value="GLUTAMINE AMIDOTRANSFERASE YLR126C-RELATED"/>
    <property type="match status" value="1"/>
</dbReference>
<dbReference type="SUPFAM" id="SSF52317">
    <property type="entry name" value="Class I glutamine amidotransferase-like"/>
    <property type="match status" value="1"/>
</dbReference>
<name>A0A6J6UYJ4_9ZZZZ</name>
<dbReference type="PROSITE" id="PS51273">
    <property type="entry name" value="GATASE_TYPE_1"/>
    <property type="match status" value="1"/>
</dbReference>
<dbReference type="GO" id="GO:0005829">
    <property type="term" value="C:cytosol"/>
    <property type="evidence" value="ECO:0007669"/>
    <property type="project" value="TreeGrafter"/>
</dbReference>
<dbReference type="Gene3D" id="3.40.50.880">
    <property type="match status" value="1"/>
</dbReference>
<evidence type="ECO:0000313" key="2">
    <source>
        <dbReference type="EMBL" id="CAB4722769.1"/>
    </source>
</evidence>
<dbReference type="EMBL" id="CAFBQP010000028">
    <property type="protein sequence ID" value="CAB5059823.1"/>
    <property type="molecule type" value="Genomic_DNA"/>
</dbReference>
<reference evidence="3" key="1">
    <citation type="submission" date="2020-05" db="EMBL/GenBank/DDBJ databases">
        <authorList>
            <person name="Chiriac C."/>
            <person name="Salcher M."/>
            <person name="Ghai R."/>
            <person name="Kavagutti S V."/>
        </authorList>
    </citation>
    <scope>NUCLEOTIDE SEQUENCE</scope>
</reference>
<dbReference type="InterPro" id="IPR029062">
    <property type="entry name" value="Class_I_gatase-like"/>
</dbReference>
<evidence type="ECO:0000313" key="4">
    <source>
        <dbReference type="EMBL" id="CAB5059823.1"/>
    </source>
</evidence>
<gene>
    <name evidence="2" type="ORF">UFOPK2602_01858</name>
    <name evidence="3" type="ORF">UFOPK2806_01952</name>
    <name evidence="4" type="ORF">UFOPK4306_00905</name>
</gene>
<organism evidence="3">
    <name type="scientific">freshwater metagenome</name>
    <dbReference type="NCBI Taxonomy" id="449393"/>
    <lineage>
        <taxon>unclassified sequences</taxon>
        <taxon>metagenomes</taxon>
        <taxon>ecological metagenomes</taxon>
    </lineage>
</organism>
<dbReference type="PANTHER" id="PTHR42695:SF5">
    <property type="entry name" value="GLUTAMINE AMIDOTRANSFERASE YLR126C-RELATED"/>
    <property type="match status" value="1"/>
</dbReference>
<dbReference type="EMBL" id="CAEZXX010000155">
    <property type="protein sequence ID" value="CAB4722769.1"/>
    <property type="molecule type" value="Genomic_DNA"/>
</dbReference>
<dbReference type="InterPro" id="IPR017926">
    <property type="entry name" value="GATASE"/>
</dbReference>
<protein>
    <submittedName>
        <fullName evidence="3">Unannotated protein</fullName>
    </submittedName>
</protein>
<feature type="domain" description="Glutamine amidotransferase" evidence="1">
    <location>
        <begin position="71"/>
        <end position="170"/>
    </location>
</feature>
<evidence type="ECO:0000259" key="1">
    <source>
        <dbReference type="Pfam" id="PF00117"/>
    </source>
</evidence>
<dbReference type="EMBL" id="CAEZYY010000033">
    <property type="protein sequence ID" value="CAB4764596.1"/>
    <property type="molecule type" value="Genomic_DNA"/>
</dbReference>
<sequence>MRALLLANGYDADPGFVGEHLRNAGFSFLECHRERPSEWAPLDGIDLVLSLGSDWSVYWEQVHDSVRAEAALLLAAHQRGTPILGICFGGQVLADALGGSVERAPEPEVGWWNIDSAVPALSGDGAWFQWHSDRFTVPADAVRLGRSDRAEQAFRLGRTVGLQFHPEVTESMVARWTVSGVDDLIRLGIEPDELREQTRHEVGRTRGASSRLVDWFLAEVG</sequence>
<evidence type="ECO:0000313" key="3">
    <source>
        <dbReference type="EMBL" id="CAB4764596.1"/>
    </source>
</evidence>
<dbReference type="InterPro" id="IPR044992">
    <property type="entry name" value="ChyE-like"/>
</dbReference>